<evidence type="ECO:0000256" key="2">
    <source>
        <dbReference type="SAM" id="SignalP"/>
    </source>
</evidence>
<dbReference type="EMBL" id="DVLL01000025">
    <property type="protein sequence ID" value="HIT59629.1"/>
    <property type="molecule type" value="Genomic_DNA"/>
</dbReference>
<feature type="compositionally biased region" description="Acidic residues" evidence="1">
    <location>
        <begin position="402"/>
        <end position="415"/>
    </location>
</feature>
<dbReference type="InterPro" id="IPR029052">
    <property type="entry name" value="Metallo-depent_PP-like"/>
</dbReference>
<sequence length="562" mass="61687">MKKRIPLNKWLTVGLCIIMALSMIGCSQDNPGNIDQTQLNDGEQLEVEQQSEQEPITVIACSDFQNPGGSEEGANTVISILSQIKESHPEADGFICAGDYDYDMSIYIGEETTVDGVSSLSNTIEQVYPDIKHMVYTSGNHDVYSADGLSESGDNDPEDGGYGVYAINEDDYMWASNPGYSESYSGKTAQEIISGTAAGLEDYLSKKASEQFTQPIFIVSHLPLHYNLRTRLDGDAMYADLIFDVVNKYAEAGLNIIYLYGHDHSNGWDDYLGGSAVFLHNGDSINIAQSSKFVFDEEKLAFTYMNAGFVGYYDNHNGADDALTMSVFEIYDDRVEISRYDSEGIHNLKSAGVHNFYKGESDSDYAVNDSVVEGTYTVELNSTVALPTEEEVLDGEGSSQTEEPDSETGDEEQYEEGVYVRVTSASGDLEEGKYIFVYGSQIMSPVVVSKDGSSGTRTGFELVANEYAGETELPSDMEKYEWTLTKSDGKWLIGTPDGYIRLTETPDTAITATLESEGDLLTISGSGSYTIASAQFVLNYNSRGLINGYANQPAEFELYIRK</sequence>
<dbReference type="AlphaFoldDB" id="A0A9D1GV34"/>
<name>A0A9D1GV34_9FIRM</name>
<dbReference type="Proteomes" id="UP000824136">
    <property type="component" value="Unassembled WGS sequence"/>
</dbReference>
<dbReference type="SUPFAM" id="SSF56300">
    <property type="entry name" value="Metallo-dependent phosphatases"/>
    <property type="match status" value="1"/>
</dbReference>
<feature type="signal peptide" evidence="2">
    <location>
        <begin position="1"/>
        <end position="27"/>
    </location>
</feature>
<evidence type="ECO:0000313" key="4">
    <source>
        <dbReference type="Proteomes" id="UP000824136"/>
    </source>
</evidence>
<comment type="caution">
    <text evidence="3">The sequence shown here is derived from an EMBL/GenBank/DDBJ whole genome shotgun (WGS) entry which is preliminary data.</text>
</comment>
<proteinExistence type="predicted"/>
<organism evidence="3 4">
    <name type="scientific">Candidatus Faeciplasma pullistercoris</name>
    <dbReference type="NCBI Taxonomy" id="2840800"/>
    <lineage>
        <taxon>Bacteria</taxon>
        <taxon>Bacillati</taxon>
        <taxon>Bacillota</taxon>
        <taxon>Clostridia</taxon>
        <taxon>Eubacteriales</taxon>
        <taxon>Oscillospiraceae</taxon>
        <taxon>Oscillospiraceae incertae sedis</taxon>
        <taxon>Candidatus Faeciplasma</taxon>
    </lineage>
</organism>
<protein>
    <submittedName>
        <fullName evidence="3">Metallophosphoesterase</fullName>
    </submittedName>
</protein>
<gene>
    <name evidence="3" type="ORF">IAC39_07980</name>
</gene>
<dbReference type="PROSITE" id="PS51257">
    <property type="entry name" value="PROKAR_LIPOPROTEIN"/>
    <property type="match status" value="1"/>
</dbReference>
<reference evidence="3" key="1">
    <citation type="submission" date="2020-10" db="EMBL/GenBank/DDBJ databases">
        <authorList>
            <person name="Gilroy R."/>
        </authorList>
    </citation>
    <scope>NUCLEOTIDE SEQUENCE</scope>
    <source>
        <strain evidence="3">CHK33-4379</strain>
    </source>
</reference>
<feature type="chain" id="PRO_5039007332" evidence="2">
    <location>
        <begin position="28"/>
        <end position="562"/>
    </location>
</feature>
<evidence type="ECO:0000256" key="1">
    <source>
        <dbReference type="SAM" id="MobiDB-lite"/>
    </source>
</evidence>
<feature type="region of interest" description="Disordered" evidence="1">
    <location>
        <begin position="387"/>
        <end position="415"/>
    </location>
</feature>
<keyword evidence="2" id="KW-0732">Signal</keyword>
<reference evidence="3" key="2">
    <citation type="journal article" date="2021" name="PeerJ">
        <title>Extensive microbial diversity within the chicken gut microbiome revealed by metagenomics and culture.</title>
        <authorList>
            <person name="Gilroy R."/>
            <person name="Ravi A."/>
            <person name="Getino M."/>
            <person name="Pursley I."/>
            <person name="Horton D.L."/>
            <person name="Alikhan N.F."/>
            <person name="Baker D."/>
            <person name="Gharbi K."/>
            <person name="Hall N."/>
            <person name="Watson M."/>
            <person name="Adriaenssens E.M."/>
            <person name="Foster-Nyarko E."/>
            <person name="Jarju S."/>
            <person name="Secka A."/>
            <person name="Antonio M."/>
            <person name="Oren A."/>
            <person name="Chaudhuri R.R."/>
            <person name="La Ragione R."/>
            <person name="Hildebrand F."/>
            <person name="Pallen M.J."/>
        </authorList>
    </citation>
    <scope>NUCLEOTIDE SEQUENCE</scope>
    <source>
        <strain evidence="3">CHK33-4379</strain>
    </source>
</reference>
<evidence type="ECO:0000313" key="3">
    <source>
        <dbReference type="EMBL" id="HIT59629.1"/>
    </source>
</evidence>
<accession>A0A9D1GV34</accession>